<dbReference type="SUPFAM" id="SSF55681">
    <property type="entry name" value="Class II aaRS and biotin synthetases"/>
    <property type="match status" value="1"/>
</dbReference>
<feature type="binding site" evidence="15">
    <location>
        <position position="283"/>
    </location>
    <ligand>
        <name>L-serine</name>
        <dbReference type="ChEBI" id="CHEBI:33384"/>
    </ligand>
</feature>
<dbReference type="InterPro" id="IPR006195">
    <property type="entry name" value="aa-tRNA-synth_II"/>
</dbReference>
<keyword evidence="9" id="KW-0648">Protein biosynthesis</keyword>
<evidence type="ECO:0000313" key="20">
    <source>
        <dbReference type="Proteomes" id="UP000198906"/>
    </source>
</evidence>
<comment type="catalytic activity">
    <reaction evidence="13">
        <text>tRNA(Ser) + L-serine + ATP = L-seryl-tRNA(Ser) + AMP + diphosphate + H(+)</text>
        <dbReference type="Rhea" id="RHEA:12292"/>
        <dbReference type="Rhea" id="RHEA-COMP:9669"/>
        <dbReference type="Rhea" id="RHEA-COMP:9703"/>
        <dbReference type="ChEBI" id="CHEBI:15378"/>
        <dbReference type="ChEBI" id="CHEBI:30616"/>
        <dbReference type="ChEBI" id="CHEBI:33019"/>
        <dbReference type="ChEBI" id="CHEBI:33384"/>
        <dbReference type="ChEBI" id="CHEBI:78442"/>
        <dbReference type="ChEBI" id="CHEBI:78533"/>
        <dbReference type="ChEBI" id="CHEBI:456215"/>
        <dbReference type="EC" id="6.1.1.11"/>
    </reaction>
</comment>
<dbReference type="InterPro" id="IPR045864">
    <property type="entry name" value="aa-tRNA-synth_II/BPL/LPL"/>
</dbReference>
<evidence type="ECO:0000259" key="18">
    <source>
        <dbReference type="PROSITE" id="PS50862"/>
    </source>
</evidence>
<dbReference type="Pfam" id="PF00587">
    <property type="entry name" value="tRNA-synt_2b"/>
    <property type="match status" value="1"/>
</dbReference>
<feature type="domain" description="Aminoacyl-transfer RNA synthetases class-II family profile" evidence="18">
    <location>
        <begin position="173"/>
        <end position="407"/>
    </location>
</feature>
<gene>
    <name evidence="19" type="ORF">GA0074694_2018</name>
</gene>
<dbReference type="PROSITE" id="PS50862">
    <property type="entry name" value="AA_TRNA_LIGASE_II"/>
    <property type="match status" value="1"/>
</dbReference>
<evidence type="ECO:0000256" key="6">
    <source>
        <dbReference type="ARBA" id="ARBA00022598"/>
    </source>
</evidence>
<dbReference type="InterPro" id="IPR015866">
    <property type="entry name" value="Ser-tRNA-synth_1_N"/>
</dbReference>
<feature type="binding site" evidence="15">
    <location>
        <position position="229"/>
    </location>
    <ligand>
        <name>L-serine</name>
        <dbReference type="ChEBI" id="CHEBI:33384"/>
    </ligand>
</feature>
<feature type="binding site" evidence="15">
    <location>
        <position position="260"/>
    </location>
    <ligand>
        <name>L-serine</name>
        <dbReference type="ChEBI" id="CHEBI:33384"/>
    </ligand>
</feature>
<dbReference type="NCBIfam" id="TIGR00414">
    <property type="entry name" value="serS"/>
    <property type="match status" value="1"/>
</dbReference>
<evidence type="ECO:0000256" key="7">
    <source>
        <dbReference type="ARBA" id="ARBA00022741"/>
    </source>
</evidence>
<keyword evidence="17" id="KW-0175">Coiled coil</keyword>
<evidence type="ECO:0000256" key="8">
    <source>
        <dbReference type="ARBA" id="ARBA00022840"/>
    </source>
</evidence>
<name>A0A1C6RJY5_9ACTN</name>
<dbReference type="AlphaFoldDB" id="A0A1C6RJY5"/>
<evidence type="ECO:0000256" key="12">
    <source>
        <dbReference type="ARBA" id="ARBA00047929"/>
    </source>
</evidence>
<dbReference type="STRING" id="47866.GA0074694_2018"/>
<dbReference type="InterPro" id="IPR002314">
    <property type="entry name" value="aa-tRNA-synt_IIb"/>
</dbReference>
<keyword evidence="10 19" id="KW-0030">Aminoacyl-tRNA synthetase</keyword>
<sequence length="425" mass="47511">MLDLTQLLTDTEAVADRLATKGVEKSLVLSARDAVERRRAVRLELDGLRETMNRRSKESGKIIAQGGAEAEKIRQELIGLKRDVADAEARFREAEQHERQLLLVLPNLPAPEAPVGSDESHNVVLRYGGPEAKPDPSARPHWEVAGELGIFEPERAAKLSGSGFSVLRGDGARLLRALVQLGLDLNRDTYEETVVPHFVRGDTMVGTGHLPKFRDDTYSTVDDLWAVPTGEVPLTGLHRDELLDDAQLPLRYMTHTACFRREAGSAGKDTRGMQRLHEFHKVELVRICRPEEEAAELAALLADAERTLLALELPYRVVDLCTGDLTFSSSRIFDLEVYSPGVDKWLEVSSVGDFTDFQARRSNIRYRAENGRPRFVRTLNGSGMATPRVWAALIEHGQRPDGRVRLPEALWPYMGGEFLRPSPRR</sequence>
<dbReference type="InterPro" id="IPR042103">
    <property type="entry name" value="SerRS_1_N_sf"/>
</dbReference>
<dbReference type="PANTHER" id="PTHR43697:SF1">
    <property type="entry name" value="SERINE--TRNA LIGASE"/>
    <property type="match status" value="1"/>
</dbReference>
<dbReference type="PIRSF" id="PIRSF001529">
    <property type="entry name" value="Ser-tRNA-synth_IIa"/>
    <property type="match status" value="1"/>
</dbReference>
<organism evidence="19 20">
    <name type="scientific">Micromonospora inyonensis</name>
    <dbReference type="NCBI Taxonomy" id="47866"/>
    <lineage>
        <taxon>Bacteria</taxon>
        <taxon>Bacillati</taxon>
        <taxon>Actinomycetota</taxon>
        <taxon>Actinomycetes</taxon>
        <taxon>Micromonosporales</taxon>
        <taxon>Micromonosporaceae</taxon>
        <taxon>Micromonospora</taxon>
    </lineage>
</organism>
<keyword evidence="8 16" id="KW-0067">ATP-binding</keyword>
<evidence type="ECO:0000256" key="13">
    <source>
        <dbReference type="ARBA" id="ARBA00048823"/>
    </source>
</evidence>
<dbReference type="EMBL" id="FMHU01000001">
    <property type="protein sequence ID" value="SCL17478.1"/>
    <property type="molecule type" value="Genomic_DNA"/>
</dbReference>
<evidence type="ECO:0000256" key="3">
    <source>
        <dbReference type="ARBA" id="ARBA00010728"/>
    </source>
</evidence>
<dbReference type="PANTHER" id="PTHR43697">
    <property type="entry name" value="SERYL-TRNA SYNTHETASE"/>
    <property type="match status" value="1"/>
</dbReference>
<dbReference type="GO" id="GO:0006434">
    <property type="term" value="P:seryl-tRNA aminoacylation"/>
    <property type="evidence" value="ECO:0007669"/>
    <property type="project" value="UniProtKB-UniRule"/>
</dbReference>
<evidence type="ECO:0000256" key="2">
    <source>
        <dbReference type="ARBA" id="ARBA00005045"/>
    </source>
</evidence>
<reference evidence="20" key="1">
    <citation type="submission" date="2016-06" db="EMBL/GenBank/DDBJ databases">
        <authorList>
            <person name="Varghese N."/>
        </authorList>
    </citation>
    <scope>NUCLEOTIDE SEQUENCE [LARGE SCALE GENOMIC DNA]</scope>
    <source>
        <strain evidence="20">DSM 46123</strain>
    </source>
</reference>
<comment type="similarity">
    <text evidence="3">Belongs to the class-II aminoacyl-tRNA synthetase family. Type-1 seryl-tRNA synthetase subfamily.</text>
</comment>
<dbReference type="GO" id="GO:0005737">
    <property type="term" value="C:cytoplasm"/>
    <property type="evidence" value="ECO:0007669"/>
    <property type="project" value="UniProtKB-SubCell"/>
</dbReference>
<evidence type="ECO:0000256" key="5">
    <source>
        <dbReference type="ARBA" id="ARBA00022490"/>
    </source>
</evidence>
<proteinExistence type="inferred from homology"/>
<evidence type="ECO:0000256" key="16">
    <source>
        <dbReference type="PIRSR" id="PIRSR001529-2"/>
    </source>
</evidence>
<feature type="binding site" evidence="16">
    <location>
        <begin position="347"/>
        <end position="350"/>
    </location>
    <ligand>
        <name>ATP</name>
        <dbReference type="ChEBI" id="CHEBI:30616"/>
    </ligand>
</feature>
<evidence type="ECO:0000256" key="4">
    <source>
        <dbReference type="ARBA" id="ARBA00012840"/>
    </source>
</evidence>
<evidence type="ECO:0000313" key="19">
    <source>
        <dbReference type="EMBL" id="SCL17478.1"/>
    </source>
</evidence>
<evidence type="ECO:0000256" key="11">
    <source>
        <dbReference type="ARBA" id="ARBA00039158"/>
    </source>
</evidence>
<evidence type="ECO:0000256" key="9">
    <source>
        <dbReference type="ARBA" id="ARBA00022917"/>
    </source>
</evidence>
<accession>A0A1C6RJY5</accession>
<comment type="pathway">
    <text evidence="2">Aminoacyl-tRNA biosynthesis; selenocysteinyl-tRNA(Sec) biosynthesis; L-seryl-tRNA(Sec) from L-serine and tRNA(Sec): step 1/1.</text>
</comment>
<feature type="binding site" evidence="16">
    <location>
        <begin position="260"/>
        <end position="262"/>
    </location>
    <ligand>
        <name>ATP</name>
        <dbReference type="ChEBI" id="CHEBI:30616"/>
    </ligand>
</feature>
<feature type="binding site" evidence="15">
    <location>
        <position position="380"/>
    </location>
    <ligand>
        <name>L-serine</name>
        <dbReference type="ChEBI" id="CHEBI:33384"/>
    </ligand>
</feature>
<dbReference type="Gene3D" id="3.30.930.10">
    <property type="entry name" value="Bira Bifunctional Protein, Domain 2"/>
    <property type="match status" value="1"/>
</dbReference>
<evidence type="ECO:0000256" key="15">
    <source>
        <dbReference type="PIRSR" id="PIRSR001529-1"/>
    </source>
</evidence>
<dbReference type="Gene3D" id="1.10.287.40">
    <property type="entry name" value="Serine-tRNA synthetase, tRNA binding domain"/>
    <property type="match status" value="1"/>
</dbReference>
<protein>
    <recommendedName>
        <fullName evidence="11 14">Serine--tRNA ligase</fullName>
        <ecNumber evidence="4 14">6.1.1.11</ecNumber>
    </recommendedName>
</protein>
<keyword evidence="7" id="KW-0547">Nucleotide-binding</keyword>
<evidence type="ECO:0000256" key="14">
    <source>
        <dbReference type="NCBIfam" id="TIGR00414"/>
    </source>
</evidence>
<comment type="catalytic activity">
    <reaction evidence="12">
        <text>tRNA(Sec) + L-serine + ATP = L-seryl-tRNA(Sec) + AMP + diphosphate + H(+)</text>
        <dbReference type="Rhea" id="RHEA:42580"/>
        <dbReference type="Rhea" id="RHEA-COMP:9742"/>
        <dbReference type="Rhea" id="RHEA-COMP:10128"/>
        <dbReference type="ChEBI" id="CHEBI:15378"/>
        <dbReference type="ChEBI" id="CHEBI:30616"/>
        <dbReference type="ChEBI" id="CHEBI:33019"/>
        <dbReference type="ChEBI" id="CHEBI:33384"/>
        <dbReference type="ChEBI" id="CHEBI:78442"/>
        <dbReference type="ChEBI" id="CHEBI:78533"/>
        <dbReference type="ChEBI" id="CHEBI:456215"/>
        <dbReference type="EC" id="6.1.1.11"/>
    </reaction>
</comment>
<dbReference type="SUPFAM" id="SSF46589">
    <property type="entry name" value="tRNA-binding arm"/>
    <property type="match status" value="1"/>
</dbReference>
<feature type="coiled-coil region" evidence="17">
    <location>
        <begin position="70"/>
        <end position="97"/>
    </location>
</feature>
<dbReference type="RefSeq" id="WP_091455873.1">
    <property type="nucleotide sequence ID" value="NZ_FMHU01000001.1"/>
</dbReference>
<comment type="subcellular location">
    <subcellularLocation>
        <location evidence="1">Cytoplasm</location>
    </subcellularLocation>
</comment>
<dbReference type="EC" id="6.1.1.11" evidence="4 14"/>
<evidence type="ECO:0000256" key="10">
    <source>
        <dbReference type="ARBA" id="ARBA00023146"/>
    </source>
</evidence>
<dbReference type="PRINTS" id="PR00981">
    <property type="entry name" value="TRNASYNTHSER"/>
</dbReference>
<evidence type="ECO:0000256" key="1">
    <source>
        <dbReference type="ARBA" id="ARBA00004496"/>
    </source>
</evidence>
<dbReference type="InterPro" id="IPR002317">
    <property type="entry name" value="Ser-tRNA-ligase_type_1"/>
</dbReference>
<dbReference type="GO" id="GO:0004828">
    <property type="term" value="F:serine-tRNA ligase activity"/>
    <property type="evidence" value="ECO:0007669"/>
    <property type="project" value="UniProtKB-UniRule"/>
</dbReference>
<dbReference type="InterPro" id="IPR010978">
    <property type="entry name" value="tRNA-bd_arm"/>
</dbReference>
<evidence type="ECO:0000256" key="17">
    <source>
        <dbReference type="SAM" id="Coils"/>
    </source>
</evidence>
<keyword evidence="5" id="KW-0963">Cytoplasm</keyword>
<dbReference type="Proteomes" id="UP000198906">
    <property type="component" value="Unassembled WGS sequence"/>
</dbReference>
<dbReference type="GO" id="GO:0005524">
    <property type="term" value="F:ATP binding"/>
    <property type="evidence" value="ECO:0007669"/>
    <property type="project" value="UniProtKB-KW"/>
</dbReference>
<dbReference type="Pfam" id="PF02403">
    <property type="entry name" value="Seryl_tRNA_N"/>
    <property type="match status" value="1"/>
</dbReference>
<keyword evidence="20" id="KW-1185">Reference proteome</keyword>
<keyword evidence="6" id="KW-0436">Ligase</keyword>